<gene>
    <name evidence="3" type="ORF">LUZ62_021568</name>
</gene>
<evidence type="ECO:0000256" key="1">
    <source>
        <dbReference type="SAM" id="Phobius"/>
    </source>
</evidence>
<evidence type="ECO:0000313" key="4">
    <source>
        <dbReference type="Proteomes" id="UP001140206"/>
    </source>
</evidence>
<dbReference type="PANTHER" id="PTHR15907">
    <property type="entry name" value="DUF614 FAMILY PROTEIN-RELATED"/>
    <property type="match status" value="1"/>
</dbReference>
<keyword evidence="1" id="KW-0812">Transmembrane</keyword>
<proteinExistence type="predicted"/>
<keyword evidence="4" id="KW-1185">Reference proteome</keyword>
<evidence type="ECO:0000313" key="3">
    <source>
        <dbReference type="EMBL" id="KAJ4809002.1"/>
    </source>
</evidence>
<reference evidence="3" key="1">
    <citation type="submission" date="2022-08" db="EMBL/GenBank/DDBJ databases">
        <authorList>
            <person name="Marques A."/>
        </authorList>
    </citation>
    <scope>NUCLEOTIDE SEQUENCE</scope>
    <source>
        <strain evidence="3">RhyPub2mFocal</strain>
        <tissue evidence="3">Leaves</tissue>
    </source>
</reference>
<feature type="transmembrane region" description="Helical" evidence="1">
    <location>
        <begin position="138"/>
        <end position="168"/>
    </location>
</feature>
<sequence length="230" mass="25036">MRNLILCFLVQGLLCIFPSSLLRASYVKIQRVKSEVEKNSRLIKARIDQKKMEEKSAYVPPKYIPINSSDAGTIMGSVDEGLQASTGVLNQWSSGLCACFDDPQSCCLGTLCPCVLYGKNAEFLGSGTASGSCTTHCLLWGLLAGVSCILTGGVLLVLMPGCTIACCASQHRRALREKYNLPEQPCNDYCTHLCCHMCALCQENREIRRRPAHSGSLIPAVSPPEVQTMQ</sequence>
<keyword evidence="2" id="KW-0732">Signal</keyword>
<name>A0AAV8GUT0_9POAL</name>
<organism evidence="3 4">
    <name type="scientific">Rhynchospora pubera</name>
    <dbReference type="NCBI Taxonomy" id="906938"/>
    <lineage>
        <taxon>Eukaryota</taxon>
        <taxon>Viridiplantae</taxon>
        <taxon>Streptophyta</taxon>
        <taxon>Embryophyta</taxon>
        <taxon>Tracheophyta</taxon>
        <taxon>Spermatophyta</taxon>
        <taxon>Magnoliopsida</taxon>
        <taxon>Liliopsida</taxon>
        <taxon>Poales</taxon>
        <taxon>Cyperaceae</taxon>
        <taxon>Cyperoideae</taxon>
        <taxon>Rhynchosporeae</taxon>
        <taxon>Rhynchospora</taxon>
    </lineage>
</organism>
<keyword evidence="1" id="KW-0472">Membrane</keyword>
<feature type="chain" id="PRO_5043574852" evidence="2">
    <location>
        <begin position="25"/>
        <end position="230"/>
    </location>
</feature>
<dbReference type="InterPro" id="IPR006461">
    <property type="entry name" value="PLAC_motif_containing"/>
</dbReference>
<dbReference type="AlphaFoldDB" id="A0AAV8GUT0"/>
<dbReference type="Proteomes" id="UP001140206">
    <property type="component" value="Chromosome 1"/>
</dbReference>
<dbReference type="NCBIfam" id="TIGR01571">
    <property type="entry name" value="A_thal_Cys_rich"/>
    <property type="match status" value="1"/>
</dbReference>
<dbReference type="Pfam" id="PF04749">
    <property type="entry name" value="PLAC8"/>
    <property type="match status" value="1"/>
</dbReference>
<feature type="signal peptide" evidence="2">
    <location>
        <begin position="1"/>
        <end position="24"/>
    </location>
</feature>
<accession>A0AAV8GUT0</accession>
<evidence type="ECO:0000256" key="2">
    <source>
        <dbReference type="SAM" id="SignalP"/>
    </source>
</evidence>
<protein>
    <submittedName>
        <fullName evidence="3">Plant cadmium resistance protein</fullName>
    </submittedName>
</protein>
<keyword evidence="1" id="KW-1133">Transmembrane helix</keyword>
<comment type="caution">
    <text evidence="3">The sequence shown here is derived from an EMBL/GenBank/DDBJ whole genome shotgun (WGS) entry which is preliminary data.</text>
</comment>
<dbReference type="EMBL" id="JAMFTS010000001">
    <property type="protein sequence ID" value="KAJ4809002.1"/>
    <property type="molecule type" value="Genomic_DNA"/>
</dbReference>